<reference evidence="1 2" key="1">
    <citation type="submission" date="2017-03" db="EMBL/GenBank/DDBJ databases">
        <authorList>
            <person name="Afonso C.L."/>
            <person name="Miller P.J."/>
            <person name="Scott M.A."/>
            <person name="Spackman E."/>
            <person name="Goraichik I."/>
            <person name="Dimitrov K.M."/>
            <person name="Suarez D.L."/>
            <person name="Swayne D.E."/>
        </authorList>
    </citation>
    <scope>NUCLEOTIDE SEQUENCE [LARGE SCALE GENOMIC DNA]</scope>
    <source>
        <strain evidence="1">PRJEB14757</strain>
    </source>
</reference>
<sequence length="79" mass="9654">MSFTGDMTEAWVLFSLNRRYNIDFQINNFLARSWHAVILTIHNEKFINLECYRSQRDKILSRCEIKVWYQMMYITSVPR</sequence>
<evidence type="ECO:0000313" key="2">
    <source>
        <dbReference type="Proteomes" id="UP000191931"/>
    </source>
</evidence>
<keyword evidence="2" id="KW-1185">Reference proteome</keyword>
<accession>A0A1W1H4P7</accession>
<evidence type="ECO:0000313" key="1">
    <source>
        <dbReference type="EMBL" id="SLM27427.1"/>
    </source>
</evidence>
<dbReference type="EMBL" id="FWEV01000001">
    <property type="protein sequence ID" value="SLM27427.1"/>
    <property type="molecule type" value="Genomic_DNA"/>
</dbReference>
<dbReference type="STRING" id="1246637.MTBBW1_10086"/>
<name>A0A1W1H4P7_9BACT</name>
<organism evidence="1 2">
    <name type="scientific">Desulfamplus magnetovallimortis</name>
    <dbReference type="NCBI Taxonomy" id="1246637"/>
    <lineage>
        <taxon>Bacteria</taxon>
        <taxon>Pseudomonadati</taxon>
        <taxon>Thermodesulfobacteriota</taxon>
        <taxon>Desulfobacteria</taxon>
        <taxon>Desulfobacterales</taxon>
        <taxon>Desulfobacteraceae</taxon>
        <taxon>Desulfamplus</taxon>
    </lineage>
</organism>
<dbReference type="Proteomes" id="UP000191931">
    <property type="component" value="Unassembled WGS sequence"/>
</dbReference>
<dbReference type="AlphaFoldDB" id="A0A1W1H4P7"/>
<protein>
    <submittedName>
        <fullName evidence="1">Uncharacterized protein</fullName>
    </submittedName>
</protein>
<proteinExistence type="predicted"/>
<gene>
    <name evidence="1" type="ORF">MTBBW1_10086</name>
</gene>